<reference evidence="1 2" key="1">
    <citation type="submission" date="2019-09" db="EMBL/GenBank/DDBJ databases">
        <authorList>
            <person name="Ou C."/>
        </authorList>
    </citation>
    <scope>NUCLEOTIDE SEQUENCE [LARGE SCALE GENOMIC DNA]</scope>
    <source>
        <strain evidence="1">S2</strain>
        <tissue evidence="1">Leaf</tissue>
    </source>
</reference>
<accession>A0A5N5HT95</accession>
<reference evidence="2" key="2">
    <citation type="submission" date="2019-10" db="EMBL/GenBank/DDBJ databases">
        <title>A de novo genome assembly of a pear dwarfing rootstock.</title>
        <authorList>
            <person name="Wang F."/>
            <person name="Wang J."/>
            <person name="Li S."/>
            <person name="Zhang Y."/>
            <person name="Fang M."/>
            <person name="Ma L."/>
            <person name="Zhao Y."/>
            <person name="Jiang S."/>
        </authorList>
    </citation>
    <scope>NUCLEOTIDE SEQUENCE [LARGE SCALE GENOMIC DNA]</scope>
</reference>
<dbReference type="OrthoDB" id="1166510at2759"/>
<keyword evidence="2" id="KW-1185">Reference proteome</keyword>
<dbReference type="EMBL" id="SMOL01000143">
    <property type="protein sequence ID" value="KAB2631085.1"/>
    <property type="molecule type" value="Genomic_DNA"/>
</dbReference>
<reference evidence="1 2" key="3">
    <citation type="submission" date="2019-11" db="EMBL/GenBank/DDBJ databases">
        <title>A de novo genome assembly of a pear dwarfing rootstock.</title>
        <authorList>
            <person name="Wang F."/>
            <person name="Wang J."/>
            <person name="Li S."/>
            <person name="Zhang Y."/>
            <person name="Fang M."/>
            <person name="Ma L."/>
            <person name="Zhao Y."/>
            <person name="Jiang S."/>
        </authorList>
    </citation>
    <scope>NUCLEOTIDE SEQUENCE [LARGE SCALE GENOMIC DNA]</scope>
    <source>
        <strain evidence="1">S2</strain>
        <tissue evidence="1">Leaf</tissue>
    </source>
</reference>
<dbReference type="Proteomes" id="UP000327157">
    <property type="component" value="Chromosome 12"/>
</dbReference>
<organism evidence="1 2">
    <name type="scientific">Pyrus ussuriensis x Pyrus communis</name>
    <dbReference type="NCBI Taxonomy" id="2448454"/>
    <lineage>
        <taxon>Eukaryota</taxon>
        <taxon>Viridiplantae</taxon>
        <taxon>Streptophyta</taxon>
        <taxon>Embryophyta</taxon>
        <taxon>Tracheophyta</taxon>
        <taxon>Spermatophyta</taxon>
        <taxon>Magnoliopsida</taxon>
        <taxon>eudicotyledons</taxon>
        <taxon>Gunneridae</taxon>
        <taxon>Pentapetalae</taxon>
        <taxon>rosids</taxon>
        <taxon>fabids</taxon>
        <taxon>Rosales</taxon>
        <taxon>Rosaceae</taxon>
        <taxon>Amygdaloideae</taxon>
        <taxon>Maleae</taxon>
        <taxon>Pyrus</taxon>
    </lineage>
</organism>
<proteinExistence type="predicted"/>
<evidence type="ECO:0000313" key="2">
    <source>
        <dbReference type="Proteomes" id="UP000327157"/>
    </source>
</evidence>
<protein>
    <submittedName>
        <fullName evidence="1">Uncharacterized protein</fullName>
    </submittedName>
</protein>
<comment type="caution">
    <text evidence="1">The sequence shown here is derived from an EMBL/GenBank/DDBJ whole genome shotgun (WGS) entry which is preliminary data.</text>
</comment>
<name>A0A5N5HT95_9ROSA</name>
<dbReference type="AlphaFoldDB" id="A0A5N5HT95"/>
<evidence type="ECO:0000313" key="1">
    <source>
        <dbReference type="EMBL" id="KAB2631085.1"/>
    </source>
</evidence>
<gene>
    <name evidence="1" type="ORF">D8674_008604</name>
</gene>
<sequence length="184" mass="21422">MYGESLNEHQYGGDDQQEKEEQLKKACCAYFHKVPEFFENEESYTPTKPYIPPIPFPGRFVKQKHDGPPIDVFEEISFGDDLLSNQEKNKLKLDDESLMPIHHKKEDSELDVEIAALNEFHSSIKIIAPATSSTNFEGMLLRKERRKQHHNQVLVEIQSTIFKVLQKKPLLPTKVRRYLDFLPP</sequence>